<dbReference type="VEuPathDB" id="FungiDB:PYU1_G010599"/>
<dbReference type="InterPro" id="IPR029058">
    <property type="entry name" value="AB_hydrolase_fold"/>
</dbReference>
<reference evidence="2" key="2">
    <citation type="submission" date="2010-04" db="EMBL/GenBank/DDBJ databases">
        <authorList>
            <person name="Buell R."/>
            <person name="Hamilton J."/>
            <person name="Hostetler J."/>
        </authorList>
    </citation>
    <scope>NUCLEOTIDE SEQUENCE [LARGE SCALE GENOMIC DNA]</scope>
    <source>
        <strain evidence="2">DAOM:BR144</strain>
    </source>
</reference>
<protein>
    <recommendedName>
        <fullName evidence="3">AB hydrolase-1 domain-containing protein</fullName>
    </recommendedName>
</protein>
<organism evidence="1 2">
    <name type="scientific">Globisporangium ultimum (strain ATCC 200006 / CBS 805.95 / DAOM BR144)</name>
    <name type="common">Pythium ultimum</name>
    <dbReference type="NCBI Taxonomy" id="431595"/>
    <lineage>
        <taxon>Eukaryota</taxon>
        <taxon>Sar</taxon>
        <taxon>Stramenopiles</taxon>
        <taxon>Oomycota</taxon>
        <taxon>Peronosporomycetes</taxon>
        <taxon>Pythiales</taxon>
        <taxon>Pythiaceae</taxon>
        <taxon>Globisporangium</taxon>
    </lineage>
</organism>
<dbReference type="AlphaFoldDB" id="K3X073"/>
<accession>K3X073</accession>
<dbReference type="SUPFAM" id="SSF53474">
    <property type="entry name" value="alpha/beta-Hydrolases"/>
    <property type="match status" value="1"/>
</dbReference>
<evidence type="ECO:0008006" key="3">
    <source>
        <dbReference type="Google" id="ProtNLM"/>
    </source>
</evidence>
<name>K3X073_GLOUD</name>
<dbReference type="eggNOG" id="ENOG502S7ZY">
    <property type="taxonomic scope" value="Eukaryota"/>
</dbReference>
<dbReference type="HOGENOM" id="CLU_063575_0_0_1"/>
<dbReference type="InParanoid" id="K3X073"/>
<reference evidence="2" key="1">
    <citation type="journal article" date="2010" name="Genome Biol.">
        <title>Genome sequence of the necrotrophic plant pathogen Pythium ultimum reveals original pathogenicity mechanisms and effector repertoire.</title>
        <authorList>
            <person name="Levesque C.A."/>
            <person name="Brouwer H."/>
            <person name="Cano L."/>
            <person name="Hamilton J.P."/>
            <person name="Holt C."/>
            <person name="Huitema E."/>
            <person name="Raffaele S."/>
            <person name="Robideau G.P."/>
            <person name="Thines M."/>
            <person name="Win J."/>
            <person name="Zerillo M.M."/>
            <person name="Beakes G.W."/>
            <person name="Boore J.L."/>
            <person name="Busam D."/>
            <person name="Dumas B."/>
            <person name="Ferriera S."/>
            <person name="Fuerstenberg S.I."/>
            <person name="Gachon C.M."/>
            <person name="Gaulin E."/>
            <person name="Govers F."/>
            <person name="Grenville-Briggs L."/>
            <person name="Horner N."/>
            <person name="Hostetler J."/>
            <person name="Jiang R.H."/>
            <person name="Johnson J."/>
            <person name="Krajaejun T."/>
            <person name="Lin H."/>
            <person name="Meijer H.J."/>
            <person name="Moore B."/>
            <person name="Morris P."/>
            <person name="Phuntmart V."/>
            <person name="Puiu D."/>
            <person name="Shetty J."/>
            <person name="Stajich J.E."/>
            <person name="Tripathy S."/>
            <person name="Wawra S."/>
            <person name="van West P."/>
            <person name="Whitty B.R."/>
            <person name="Coutinho P.M."/>
            <person name="Henrissat B."/>
            <person name="Martin F."/>
            <person name="Thomas P.D."/>
            <person name="Tyler B.M."/>
            <person name="De Vries R.P."/>
            <person name="Kamoun S."/>
            <person name="Yandell M."/>
            <person name="Tisserat N."/>
            <person name="Buell C.R."/>
        </authorList>
    </citation>
    <scope>NUCLEOTIDE SEQUENCE</scope>
    <source>
        <strain evidence="2">DAOM:BR144</strain>
    </source>
</reference>
<sequence length="285" mass="31170">MPTTPIRTITSSASSAAGTIFLFAHGAGFYKRDPVIRRLQQQLPAPSSRFVTFDFSHHGSNQRVDAASSRVFYPTPESPHVILPDIEWSSTAVHEASMHALRLRLHAEKTNQRLIGVDHSMGAAVLWLTEALHSGTFDGLVLFEPINGYTREADTGTSVAPPVYSKAVDILAAVTLQRESECRALARLRSFASWDPETLTVFLEGALLDQPNGSVVLACHPKVEASLYCDTPMYVSETNAAAPHCRISIQRGAHSRMLSSEMIAPIVAQLPYIYSMADPIPTHCM</sequence>
<keyword evidence="2" id="KW-1185">Reference proteome</keyword>
<dbReference type="OMA" id="DIEWSST"/>
<dbReference type="Gene3D" id="3.40.50.1820">
    <property type="entry name" value="alpha/beta hydrolase"/>
    <property type="match status" value="1"/>
</dbReference>
<proteinExistence type="predicted"/>
<dbReference type="Proteomes" id="UP000019132">
    <property type="component" value="Unassembled WGS sequence"/>
</dbReference>
<dbReference type="STRING" id="431595.K3X073"/>
<dbReference type="EMBL" id="GL376596">
    <property type="status" value="NOT_ANNOTATED_CDS"/>
    <property type="molecule type" value="Genomic_DNA"/>
</dbReference>
<evidence type="ECO:0000313" key="1">
    <source>
        <dbReference type="EnsemblProtists" id="PYU1_T010622"/>
    </source>
</evidence>
<evidence type="ECO:0000313" key="2">
    <source>
        <dbReference type="Proteomes" id="UP000019132"/>
    </source>
</evidence>
<reference evidence="1" key="3">
    <citation type="submission" date="2015-02" db="UniProtKB">
        <authorList>
            <consortium name="EnsemblProtists"/>
        </authorList>
    </citation>
    <scope>IDENTIFICATION</scope>
    <source>
        <strain evidence="1">DAOM BR144</strain>
    </source>
</reference>
<dbReference type="EnsemblProtists" id="PYU1_T010622">
    <property type="protein sequence ID" value="PYU1_T010622"/>
    <property type="gene ID" value="PYU1_G010599"/>
</dbReference>